<protein>
    <submittedName>
        <fullName evidence="1">Uncharacterized protein</fullName>
    </submittedName>
</protein>
<comment type="caution">
    <text evidence="1">The sequence shown here is derived from an EMBL/GenBank/DDBJ whole genome shotgun (WGS) entry which is preliminary data.</text>
</comment>
<dbReference type="Proteomes" id="UP001165960">
    <property type="component" value="Unassembled WGS sequence"/>
</dbReference>
<organism evidence="1 2">
    <name type="scientific">Entomophthora muscae</name>
    <dbReference type="NCBI Taxonomy" id="34485"/>
    <lineage>
        <taxon>Eukaryota</taxon>
        <taxon>Fungi</taxon>
        <taxon>Fungi incertae sedis</taxon>
        <taxon>Zoopagomycota</taxon>
        <taxon>Entomophthoromycotina</taxon>
        <taxon>Entomophthoromycetes</taxon>
        <taxon>Entomophthorales</taxon>
        <taxon>Entomophthoraceae</taxon>
        <taxon>Entomophthora</taxon>
    </lineage>
</organism>
<keyword evidence="2" id="KW-1185">Reference proteome</keyword>
<sequence>MTQVFIDRKKIKETIQEFKEFGSEEVLNIAIAALAFLHTKRVATISLNPRGLHGSFYASEDFNSGNSFGLLSKIVKIS</sequence>
<evidence type="ECO:0000313" key="1">
    <source>
        <dbReference type="EMBL" id="KAJ9060660.1"/>
    </source>
</evidence>
<name>A0ACC2SEC7_9FUNG</name>
<reference evidence="1" key="1">
    <citation type="submission" date="2022-04" db="EMBL/GenBank/DDBJ databases">
        <title>Genome of the entomopathogenic fungus Entomophthora muscae.</title>
        <authorList>
            <person name="Elya C."/>
            <person name="Lovett B.R."/>
            <person name="Lee E."/>
            <person name="Macias A.M."/>
            <person name="Hajek A.E."/>
            <person name="De Bivort B.L."/>
            <person name="Kasson M.T."/>
            <person name="De Fine Licht H.H."/>
            <person name="Stajich J.E."/>
        </authorList>
    </citation>
    <scope>NUCLEOTIDE SEQUENCE</scope>
    <source>
        <strain evidence="1">Berkeley</strain>
    </source>
</reference>
<accession>A0ACC2SEC7</accession>
<dbReference type="EMBL" id="QTSX02005152">
    <property type="protein sequence ID" value="KAJ9060660.1"/>
    <property type="molecule type" value="Genomic_DNA"/>
</dbReference>
<evidence type="ECO:0000313" key="2">
    <source>
        <dbReference type="Proteomes" id="UP001165960"/>
    </source>
</evidence>
<gene>
    <name evidence="1" type="ORF">DSO57_1028513</name>
</gene>
<proteinExistence type="predicted"/>